<protein>
    <submittedName>
        <fullName evidence="1">Uncharacterized protein</fullName>
    </submittedName>
</protein>
<dbReference type="Proteomes" id="UP001597045">
    <property type="component" value="Unassembled WGS sequence"/>
</dbReference>
<feature type="non-terminal residue" evidence="1">
    <location>
        <position position="1"/>
    </location>
</feature>
<sequence>LRTRGLLPWKYQVVISWTGMRSRMVEGCEAEAAGKSITELARRRDAFLVDLLLLLEKHGL</sequence>
<accession>A0ABW3MPJ5</accession>
<comment type="caution">
    <text evidence="1">The sequence shown here is derived from an EMBL/GenBank/DDBJ whole genome shotgun (WGS) entry which is preliminary data.</text>
</comment>
<gene>
    <name evidence="1" type="ORF">ACFQ1S_46165</name>
</gene>
<organism evidence="1 2">
    <name type="scientific">Kibdelosporangium lantanae</name>
    <dbReference type="NCBI Taxonomy" id="1497396"/>
    <lineage>
        <taxon>Bacteria</taxon>
        <taxon>Bacillati</taxon>
        <taxon>Actinomycetota</taxon>
        <taxon>Actinomycetes</taxon>
        <taxon>Pseudonocardiales</taxon>
        <taxon>Pseudonocardiaceae</taxon>
        <taxon>Kibdelosporangium</taxon>
    </lineage>
</organism>
<evidence type="ECO:0000313" key="2">
    <source>
        <dbReference type="Proteomes" id="UP001597045"/>
    </source>
</evidence>
<evidence type="ECO:0000313" key="1">
    <source>
        <dbReference type="EMBL" id="MFD1052458.1"/>
    </source>
</evidence>
<reference evidence="2" key="1">
    <citation type="journal article" date="2019" name="Int. J. Syst. Evol. Microbiol.">
        <title>The Global Catalogue of Microorganisms (GCM) 10K type strain sequencing project: providing services to taxonomists for standard genome sequencing and annotation.</title>
        <authorList>
            <consortium name="The Broad Institute Genomics Platform"/>
            <consortium name="The Broad Institute Genome Sequencing Center for Infectious Disease"/>
            <person name="Wu L."/>
            <person name="Ma J."/>
        </authorList>
    </citation>
    <scope>NUCLEOTIDE SEQUENCE [LARGE SCALE GENOMIC DNA]</scope>
    <source>
        <strain evidence="2">JCM 31486</strain>
    </source>
</reference>
<keyword evidence="2" id="KW-1185">Reference proteome</keyword>
<dbReference type="EMBL" id="JBHTIS010004437">
    <property type="protein sequence ID" value="MFD1052458.1"/>
    <property type="molecule type" value="Genomic_DNA"/>
</dbReference>
<name>A0ABW3MPJ5_9PSEU</name>
<proteinExistence type="predicted"/>